<keyword evidence="5" id="KW-1185">Reference proteome</keyword>
<feature type="coiled-coil region" evidence="2">
    <location>
        <begin position="303"/>
        <end position="333"/>
    </location>
</feature>
<evidence type="ECO:0000256" key="2">
    <source>
        <dbReference type="SAM" id="Coils"/>
    </source>
</evidence>
<evidence type="ECO:0000256" key="3">
    <source>
        <dbReference type="SAM" id="MobiDB-lite"/>
    </source>
</evidence>
<dbReference type="CDD" id="cd00176">
    <property type="entry name" value="SPEC"/>
    <property type="match status" value="3"/>
</dbReference>
<keyword evidence="2" id="KW-0175">Coiled coil</keyword>
<dbReference type="STRING" id="407821.A0A087UMW4"/>
<feature type="coiled-coil region" evidence="2">
    <location>
        <begin position="1238"/>
        <end position="1265"/>
    </location>
</feature>
<keyword evidence="1" id="KW-0677">Repeat</keyword>
<dbReference type="OrthoDB" id="10057795at2759"/>
<evidence type="ECO:0000313" key="4">
    <source>
        <dbReference type="EMBL" id="KFM78703.1"/>
    </source>
</evidence>
<dbReference type="Pfam" id="PF00435">
    <property type="entry name" value="Spectrin"/>
    <property type="match status" value="4"/>
</dbReference>
<feature type="non-terminal residue" evidence="4">
    <location>
        <position position="1818"/>
    </location>
</feature>
<dbReference type="InterPro" id="IPR002017">
    <property type="entry name" value="Spectrin_repeat"/>
</dbReference>
<accession>A0A087UMW4</accession>
<feature type="compositionally biased region" description="Polar residues" evidence="3">
    <location>
        <begin position="18"/>
        <end position="33"/>
    </location>
</feature>
<evidence type="ECO:0000256" key="1">
    <source>
        <dbReference type="ARBA" id="ARBA00022737"/>
    </source>
</evidence>
<protein>
    <submittedName>
        <fullName evidence="4">Dystrophin</fullName>
    </submittedName>
</protein>
<dbReference type="PANTHER" id="PTHR11915">
    <property type="entry name" value="SPECTRIN/FILAMIN RELATED CYTOSKELETAL PROTEIN"/>
    <property type="match status" value="1"/>
</dbReference>
<feature type="coiled-coil region" evidence="2">
    <location>
        <begin position="532"/>
        <end position="559"/>
    </location>
</feature>
<reference evidence="4 5" key="1">
    <citation type="submission" date="2013-11" db="EMBL/GenBank/DDBJ databases">
        <title>Genome sequencing of Stegodyphus mimosarum.</title>
        <authorList>
            <person name="Bechsgaard J."/>
        </authorList>
    </citation>
    <scope>NUCLEOTIDE SEQUENCE [LARGE SCALE GENOMIC DNA]</scope>
</reference>
<feature type="coiled-coil region" evidence="2">
    <location>
        <begin position="750"/>
        <end position="803"/>
    </location>
</feature>
<dbReference type="OMA" id="WMESAER"/>
<dbReference type="Proteomes" id="UP000054359">
    <property type="component" value="Unassembled WGS sequence"/>
</dbReference>
<name>A0A087UMW4_STEMI</name>
<feature type="region of interest" description="Disordered" evidence="3">
    <location>
        <begin position="1"/>
        <end position="43"/>
    </location>
</feature>
<gene>
    <name evidence="4" type="ORF">X975_16639</name>
</gene>
<sequence length="1818" mass="209295">MESLSKKLSSVEEDDGTNNEPNYEQSSQSLTSQEDSDQGGAKKRRLDSWHMKEWYQNFEIISLWLDRIESSVGLAAYESSGNDVSPWDTLSLDDQQLLLEETEADFRIQKGKIEKFIYEGQQFIKDLESKGQNPQKIKKILSEVEHRWKMLVSSVENQKRNVQLQVDADRLRCEKDALELILNSHYRWMESAERSLLDAKPDESRRLAEQCKLRLKSLQAQEEKISRLKRETNEAKKKSPALMSFAVEVDQFCKDWEDMSGRLASMERSLNHEMLQTPPLKLINAAKALDAWLVDVHQALLSEKILVSELENMEEELKKLKEIQSTVEEEEHDLQFVITTGKNLLESDSGALWANDLRQQLKHLETTWSEVCKEIRLKTEKLEKYISQLHQLQNEVAGLINWIQDVDKFLVAEDAAVGDTTILEAQLEQSNALQDDIKKLEPDVEQIERTAKELIENAQDSPFSYELRNKMSDLKSKWKKVVEEANSKNCKLKNALHGTQEVKEKVTDLSSWLQKLETEIPEDGPVSNSSDLNSKNKKFQFLQSKLESKQQEFEKLSSTVQNIAAMEKNNSFEESLQEFSQLNSKWNEIVSQVKESSAKYKEIATKYSEFCNLVMRENDWLDRLEKKLKRSPESAADAEEISENLDDLENYLRHHPSERITKIQNIGQFLIEKGVLVDQINQDVKTVTKRFEDLSRQGRERQQVLENSIAEAQQCERHILTVQAWISHIDTVLQNRLDNDISSQDVPDELAQLEAEFSEKEASIKDLEEDVERYRSRGRMEAAHRLEEQLRLVEQKFSELQEKFIKFQKPSDFEAKLNHVGNMLNEVEDGLNSINLSGEDSDSAESQLEKCLVTENRSILEEAVRKGNSIEAQLFHFQEWLHSARMEAEKAAPEKAKSVGDSEIQLCSDILSEVRNKKNLLDSLIEDYRSTDENGDENLVDLQNQYLSFEQKLMKRIETLKGNPKDQSKEFFQSLAEVKNWLQTAANFVYNYEKLPKEQKLSDSHHQRLKHLQEELYSIEQKKQELMKTNKQMDKMKEKYAIEPELVEVQEKWEVLSSKIQSLVENHEVDVKRTTIEQLRASPVLLPNSEPGSPRTGEIGTKIRQTHLRIEDLEKSALNETAMQNFDSVAHLEDLLKTFKEKALDTEDHVKQLDSDWNVLESKTDHRDQNFTKLQHQMQSLREKWSHTQKLSEDYHRKLNKKILNFSQIEERRNNLYECALCLMSKLNDAEKISPSEQKVLESEAKKLQKEVEDLQQDAAELGVSKMLLQKLLKDTTTLLAGISMRIDEIEASREKSVKTVRTQTDKQNVFLLETSNTAIIPDFIAKVNKVREAIAAVNRQLTQPELSGKDFEDFGRQEGSLKAIKDGINALKPNVELVLAEKENVMKKASKSDAVQIERVAEKLSEEWNKLNAAHDERHKRWLKAHDVWQGFESDLRSMTSWLVSSDTILAHSRLPNGDLDYERAKMHQEMLQKQVSEKMAMMERLNVVGHKVLEQCSAPDAILLQEQLDSLNRRWKSLVAELAARKAKLEEDKTTLAVVKDEIEDLSLWLKETETLLCGTPRTTDLSAAKILLGKLKDIEQDIPCRRSSLLTIMLAGTLVNTEEVETLEQRYSKVTSLIPERRKHLECYVRNFSEFEEQSLIEKDWLLDTRKKLEDRLALYSAGRTVDEESIVAQDKVKEHHAAVSKLVRQQYELESAAQKASLILPPSVKKSANGLLSEWTALMQILKKLRPYERCPSPLPLEPLASVPTNAAIVEARRSRTTFGGSLPASGPGKVWADQLCELQDWLETQDMNLQMQVVDVTDSDAIVAVVEKV</sequence>
<proteinExistence type="predicted"/>
<dbReference type="EMBL" id="KK120629">
    <property type="protein sequence ID" value="KFM78703.1"/>
    <property type="molecule type" value="Genomic_DNA"/>
</dbReference>
<organism evidence="4 5">
    <name type="scientific">Stegodyphus mimosarum</name>
    <name type="common">African social velvet spider</name>
    <dbReference type="NCBI Taxonomy" id="407821"/>
    <lineage>
        <taxon>Eukaryota</taxon>
        <taxon>Metazoa</taxon>
        <taxon>Ecdysozoa</taxon>
        <taxon>Arthropoda</taxon>
        <taxon>Chelicerata</taxon>
        <taxon>Arachnida</taxon>
        <taxon>Araneae</taxon>
        <taxon>Araneomorphae</taxon>
        <taxon>Entelegynae</taxon>
        <taxon>Eresoidea</taxon>
        <taxon>Eresidae</taxon>
        <taxon>Stegodyphus</taxon>
    </lineage>
</organism>
<dbReference type="Gene3D" id="1.20.58.60">
    <property type="match status" value="8"/>
</dbReference>
<dbReference type="InterPro" id="IPR018159">
    <property type="entry name" value="Spectrin/alpha-actinin"/>
</dbReference>
<dbReference type="SUPFAM" id="SSF46966">
    <property type="entry name" value="Spectrin repeat"/>
    <property type="match status" value="8"/>
</dbReference>
<feature type="coiled-coil region" evidence="2">
    <location>
        <begin position="1009"/>
        <end position="1039"/>
    </location>
</feature>
<evidence type="ECO:0000313" key="5">
    <source>
        <dbReference type="Proteomes" id="UP000054359"/>
    </source>
</evidence>
<dbReference type="SMART" id="SM00150">
    <property type="entry name" value="SPEC"/>
    <property type="match status" value="10"/>
</dbReference>